<protein>
    <recommendedName>
        <fullName evidence="1">GGDEF domain-containing protein</fullName>
    </recommendedName>
</protein>
<dbReference type="PROSITE" id="PS50887">
    <property type="entry name" value="GGDEF"/>
    <property type="match status" value="1"/>
</dbReference>
<accession>A0ABQ2CYB6</accession>
<dbReference type="NCBIfam" id="TIGR00254">
    <property type="entry name" value="GGDEF"/>
    <property type="match status" value="1"/>
</dbReference>
<gene>
    <name evidence="2" type="ORF">GCM10008938_18450</name>
</gene>
<organism evidence="2 3">
    <name type="scientific">Deinococcus roseus</name>
    <dbReference type="NCBI Taxonomy" id="392414"/>
    <lineage>
        <taxon>Bacteria</taxon>
        <taxon>Thermotogati</taxon>
        <taxon>Deinococcota</taxon>
        <taxon>Deinococci</taxon>
        <taxon>Deinococcales</taxon>
        <taxon>Deinococcaceae</taxon>
        <taxon>Deinococcus</taxon>
    </lineage>
</organism>
<dbReference type="CDD" id="cd01949">
    <property type="entry name" value="GGDEF"/>
    <property type="match status" value="1"/>
</dbReference>
<dbReference type="PANTHER" id="PTHR33121">
    <property type="entry name" value="CYCLIC DI-GMP PHOSPHODIESTERASE PDEF"/>
    <property type="match status" value="1"/>
</dbReference>
<dbReference type="InterPro" id="IPR043128">
    <property type="entry name" value="Rev_trsase/Diguanyl_cyclase"/>
</dbReference>
<reference evidence="3" key="1">
    <citation type="journal article" date="2019" name="Int. J. Syst. Evol. Microbiol.">
        <title>The Global Catalogue of Microorganisms (GCM) 10K type strain sequencing project: providing services to taxonomists for standard genome sequencing and annotation.</title>
        <authorList>
            <consortium name="The Broad Institute Genomics Platform"/>
            <consortium name="The Broad Institute Genome Sequencing Center for Infectious Disease"/>
            <person name="Wu L."/>
            <person name="Ma J."/>
        </authorList>
    </citation>
    <scope>NUCLEOTIDE SEQUENCE [LARGE SCALE GENOMIC DNA]</scope>
    <source>
        <strain evidence="3">JCM 14370</strain>
    </source>
</reference>
<proteinExistence type="predicted"/>
<dbReference type="Pfam" id="PF00990">
    <property type="entry name" value="GGDEF"/>
    <property type="match status" value="1"/>
</dbReference>
<dbReference type="Proteomes" id="UP000632222">
    <property type="component" value="Unassembled WGS sequence"/>
</dbReference>
<comment type="caution">
    <text evidence="2">The sequence shown here is derived from an EMBL/GenBank/DDBJ whole genome shotgun (WGS) entry which is preliminary data.</text>
</comment>
<dbReference type="SUPFAM" id="SSF55073">
    <property type="entry name" value="Nucleotide cyclase"/>
    <property type="match status" value="1"/>
</dbReference>
<dbReference type="PANTHER" id="PTHR33121:SF70">
    <property type="entry name" value="SIGNALING PROTEIN YKOW"/>
    <property type="match status" value="1"/>
</dbReference>
<dbReference type="EMBL" id="BMOD01000005">
    <property type="protein sequence ID" value="GGJ32562.1"/>
    <property type="molecule type" value="Genomic_DNA"/>
</dbReference>
<dbReference type="InterPro" id="IPR050706">
    <property type="entry name" value="Cyclic-di-GMP_PDE-like"/>
</dbReference>
<sequence>MTEFHSLLDPLTGLLSRFALQGHWASLKGAQVAWLDLDGFAHVNLDHGHAAGDQLLQGLARRLKACVREDEKLYRTVGDKFMVVFPRDSASDVLKLRVRELRALFDEPFDFPAGPDGVYFATAGIVTTSIADESFEVFLEKMRVLMRQNKARGKHQVLFS</sequence>
<feature type="domain" description="GGDEF" evidence="1">
    <location>
        <begin position="28"/>
        <end position="160"/>
    </location>
</feature>
<dbReference type="Gene3D" id="3.30.70.270">
    <property type="match status" value="1"/>
</dbReference>
<dbReference type="InterPro" id="IPR000160">
    <property type="entry name" value="GGDEF_dom"/>
</dbReference>
<keyword evidence="3" id="KW-1185">Reference proteome</keyword>
<dbReference type="SMART" id="SM00267">
    <property type="entry name" value="GGDEF"/>
    <property type="match status" value="1"/>
</dbReference>
<dbReference type="InterPro" id="IPR029787">
    <property type="entry name" value="Nucleotide_cyclase"/>
</dbReference>
<dbReference type="RefSeq" id="WP_189002395.1">
    <property type="nucleotide sequence ID" value="NZ_BMOD01000005.1"/>
</dbReference>
<name>A0ABQ2CYB6_9DEIO</name>
<evidence type="ECO:0000313" key="3">
    <source>
        <dbReference type="Proteomes" id="UP000632222"/>
    </source>
</evidence>
<evidence type="ECO:0000259" key="1">
    <source>
        <dbReference type="PROSITE" id="PS50887"/>
    </source>
</evidence>
<evidence type="ECO:0000313" key="2">
    <source>
        <dbReference type="EMBL" id="GGJ32562.1"/>
    </source>
</evidence>